<name>A0AAF1JVX7_9PROT</name>
<reference evidence="2" key="2">
    <citation type="journal article" date="2021" name="Syst. Appl. Microbiol.">
        <title>Roseomonas hellenica sp. nov., isolated from roots of wild-growing Alkanna tinctoria.</title>
        <authorList>
            <person name="Rat A."/>
            <person name="Naranjo H.D."/>
            <person name="Lebbe L."/>
            <person name="Cnockaert M."/>
            <person name="Krigas N."/>
            <person name="Grigoriadou K."/>
            <person name="Maloupa E."/>
            <person name="Willems A."/>
        </authorList>
    </citation>
    <scope>NUCLEOTIDE SEQUENCE</scope>
    <source>
        <strain evidence="2">LMG 28251</strain>
    </source>
</reference>
<dbReference type="AlphaFoldDB" id="A0AAF1JVX7"/>
<dbReference type="RefSeq" id="WP_211873146.1">
    <property type="nucleotide sequence ID" value="NZ_JAAEDH010000003.1"/>
</dbReference>
<evidence type="ECO:0000313" key="3">
    <source>
        <dbReference type="Proteomes" id="UP001196068"/>
    </source>
</evidence>
<protein>
    <submittedName>
        <fullName evidence="2">Glycerol acyltransferase</fullName>
    </submittedName>
</protein>
<dbReference type="GO" id="GO:0016746">
    <property type="term" value="F:acyltransferase activity"/>
    <property type="evidence" value="ECO:0007669"/>
    <property type="project" value="UniProtKB-KW"/>
</dbReference>
<dbReference type="EMBL" id="JAAEDH010000003">
    <property type="protein sequence ID" value="MBR0654332.1"/>
    <property type="molecule type" value="Genomic_DNA"/>
</dbReference>
<keyword evidence="2" id="KW-0808">Transferase</keyword>
<gene>
    <name evidence="2" type="ORF">GXW79_04480</name>
</gene>
<dbReference type="CDD" id="cd06551">
    <property type="entry name" value="LPLAT"/>
    <property type="match status" value="1"/>
</dbReference>
<evidence type="ECO:0000259" key="1">
    <source>
        <dbReference type="SMART" id="SM00563"/>
    </source>
</evidence>
<dbReference type="Pfam" id="PF01553">
    <property type="entry name" value="Acyltransferase"/>
    <property type="match status" value="1"/>
</dbReference>
<dbReference type="Proteomes" id="UP001196068">
    <property type="component" value="Unassembled WGS sequence"/>
</dbReference>
<dbReference type="InterPro" id="IPR002123">
    <property type="entry name" value="Plipid/glycerol_acylTrfase"/>
</dbReference>
<organism evidence="2 3">
    <name type="scientific">Plastoroseomonas arctica</name>
    <dbReference type="NCBI Taxonomy" id="1509237"/>
    <lineage>
        <taxon>Bacteria</taxon>
        <taxon>Pseudomonadati</taxon>
        <taxon>Pseudomonadota</taxon>
        <taxon>Alphaproteobacteria</taxon>
        <taxon>Acetobacterales</taxon>
        <taxon>Acetobacteraceae</taxon>
        <taxon>Plastoroseomonas</taxon>
    </lineage>
</organism>
<reference evidence="2" key="1">
    <citation type="submission" date="2020-01" db="EMBL/GenBank/DDBJ databases">
        <authorList>
            <person name="Rat A."/>
        </authorList>
    </citation>
    <scope>NUCLEOTIDE SEQUENCE</scope>
    <source>
        <strain evidence="2">LMG 28251</strain>
    </source>
</reference>
<dbReference type="SMART" id="SM00563">
    <property type="entry name" value="PlsC"/>
    <property type="match status" value="1"/>
</dbReference>
<comment type="caution">
    <text evidence="2">The sequence shown here is derived from an EMBL/GenBank/DDBJ whole genome shotgun (WGS) entry which is preliminary data.</text>
</comment>
<proteinExistence type="predicted"/>
<keyword evidence="2" id="KW-0012">Acyltransferase</keyword>
<dbReference type="SUPFAM" id="SSF69593">
    <property type="entry name" value="Glycerol-3-phosphate (1)-acyltransferase"/>
    <property type="match status" value="1"/>
</dbReference>
<accession>A0AAF1JVX7</accession>
<keyword evidence="3" id="KW-1185">Reference proteome</keyword>
<sequence>MAFFHAAFRHSFRDSMGALRVPHWGLPPAPLPAAPIVIMVNHPSWWDGMGPMLIVQSLLDGRHVYTPMDAAAFERYGFMKRLGVFGVDGESARGAVSFLRTAREVLKNPGHLLWIHAAGRFHDVRERPVPLTPGIIRLAEVAPQAIFLPLALEYVFWDEKRPEALAAFGPPIAGEALAAMPRDERATHLRSALESTMDRLAASAITRDALAFKTVIRGKEGMGGIYQLWRRARAALRGERFDARHMAEGGKS</sequence>
<evidence type="ECO:0000313" key="2">
    <source>
        <dbReference type="EMBL" id="MBR0654332.1"/>
    </source>
</evidence>
<feature type="domain" description="Phospholipid/glycerol acyltransferase" evidence="1">
    <location>
        <begin position="36"/>
        <end position="155"/>
    </location>
</feature>